<dbReference type="RefSeq" id="WP_380227768.1">
    <property type="nucleotide sequence ID" value="NZ_JBHSOF010000035.1"/>
</dbReference>
<keyword evidence="4" id="KW-1185">Reference proteome</keyword>
<protein>
    <submittedName>
        <fullName evidence="3">Lantibiotic dehydratase</fullName>
    </submittedName>
</protein>
<keyword evidence="1" id="KW-0175">Coiled coil</keyword>
<dbReference type="InterPro" id="IPR006827">
    <property type="entry name" value="Lant_deHydtase_N"/>
</dbReference>
<feature type="domain" description="Lantibiotic dehydratase N-terminal" evidence="2">
    <location>
        <begin position="140"/>
        <end position="344"/>
    </location>
</feature>
<name>A0ABW0X6N9_9ACTN</name>
<dbReference type="EMBL" id="JBHSOF010000035">
    <property type="protein sequence ID" value="MFC5666096.1"/>
    <property type="molecule type" value="Genomic_DNA"/>
</dbReference>
<evidence type="ECO:0000313" key="3">
    <source>
        <dbReference type="EMBL" id="MFC5666096.1"/>
    </source>
</evidence>
<evidence type="ECO:0000259" key="2">
    <source>
        <dbReference type="Pfam" id="PF04738"/>
    </source>
</evidence>
<feature type="coiled-coil region" evidence="1">
    <location>
        <begin position="25"/>
        <end position="52"/>
    </location>
</feature>
<dbReference type="Pfam" id="PF04738">
    <property type="entry name" value="Lant_dehydr_N"/>
    <property type="match status" value="1"/>
</dbReference>
<accession>A0ABW0X6N9</accession>
<comment type="caution">
    <text evidence="3">The sequence shown here is derived from an EMBL/GenBank/DDBJ whole genome shotgun (WGS) entry which is preliminary data.</text>
</comment>
<gene>
    <name evidence="3" type="ORF">ACFP3U_24350</name>
</gene>
<dbReference type="Proteomes" id="UP001595975">
    <property type="component" value="Unassembled WGS sequence"/>
</dbReference>
<sequence>MTAHATTFGVRVAGLPADAVERLVDQRLRRELVALSRTAAELTADAAALSERCHAVIGALGEPAAKPKLVALRRTVHQLRDPARLLAEPRTAAALGAELASDIAEFGHRLVRHRADRARLPAVLAEATGAVDAGLRELGADPRFDQGLAHASPTLYDVLGRRPGRQELIRLAVYAARAAVKTSPFSTFTASGLGRFVPDGPALRWATNEPARSIVELDLSVLTPLAAGATEPTVRVNPSARVEAGTVRFLGPAPAEEILTLPLTPPLRHCLRAAAGRPTLAALAAGFPAPPERAAGYLRSLVASGLLLLQPGESDFDEHGIDPLGQLAQRVPTLAPLRADLRAYGEAKGADRVGLGAALHERLNGLGITGKLRDVVTEQSVVPGVVVEAGLPSWQGALDDLALACRLLAVFDSTLPFKLAVAAFIRERFGPEAPVPFDRFYAELLRDGHEARRLHPAAVAFDMTGLTATLAASPVAEVRQLVDLVAEVRRALPDRRRIAEVLDTLPAWVRPVGSVAVYAQRDGEELIVNAVNSGFGRARSQVRRLLRHVADDPLPVDTVHPGTVTYAEFAQTLATSLNQREPVLPDRLDYPPPARLTVGLDGDGLPALFDGGSVVRPVHGGLSYERQFPPVMALLVEAFGENPLLLRPDQPLRHDAGTGNGQGRVLHAPRLSIGHVVLRRATWVAQPGTLPRRAAGQSDADFLLLLTTWLTEYGLPLRFFVSVLPTGVVADGSVASDRNRKPMYVDIGSPPLVLAFERLARDPASAAVFQEVAPRPEAALTDHQGVPRVTEYVIELNCRGGQE</sequence>
<evidence type="ECO:0000256" key="1">
    <source>
        <dbReference type="SAM" id="Coils"/>
    </source>
</evidence>
<evidence type="ECO:0000313" key="4">
    <source>
        <dbReference type="Proteomes" id="UP001595975"/>
    </source>
</evidence>
<proteinExistence type="predicted"/>
<reference evidence="4" key="1">
    <citation type="journal article" date="2019" name="Int. J. Syst. Evol. Microbiol.">
        <title>The Global Catalogue of Microorganisms (GCM) 10K type strain sequencing project: providing services to taxonomists for standard genome sequencing and annotation.</title>
        <authorList>
            <consortium name="The Broad Institute Genomics Platform"/>
            <consortium name="The Broad Institute Genome Sequencing Center for Infectious Disease"/>
            <person name="Wu L."/>
            <person name="Ma J."/>
        </authorList>
    </citation>
    <scope>NUCLEOTIDE SEQUENCE [LARGE SCALE GENOMIC DNA]</scope>
    <source>
        <strain evidence="4">CGMCC 4.1437</strain>
    </source>
</reference>
<organism evidence="3 4">
    <name type="scientific">Kitasatospora misakiensis</name>
    <dbReference type="NCBI Taxonomy" id="67330"/>
    <lineage>
        <taxon>Bacteria</taxon>
        <taxon>Bacillati</taxon>
        <taxon>Actinomycetota</taxon>
        <taxon>Actinomycetes</taxon>
        <taxon>Kitasatosporales</taxon>
        <taxon>Streptomycetaceae</taxon>
        <taxon>Kitasatospora</taxon>
    </lineage>
</organism>